<dbReference type="Pfam" id="PF07690">
    <property type="entry name" value="MFS_1"/>
    <property type="match status" value="1"/>
</dbReference>
<organism evidence="9 10">
    <name type="scientific">Flexivirga endophytica</name>
    <dbReference type="NCBI Taxonomy" id="1849103"/>
    <lineage>
        <taxon>Bacteria</taxon>
        <taxon>Bacillati</taxon>
        <taxon>Actinomycetota</taxon>
        <taxon>Actinomycetes</taxon>
        <taxon>Micrococcales</taxon>
        <taxon>Dermacoccaceae</taxon>
        <taxon>Flexivirga</taxon>
    </lineage>
</organism>
<dbReference type="SUPFAM" id="SSF103473">
    <property type="entry name" value="MFS general substrate transporter"/>
    <property type="match status" value="1"/>
</dbReference>
<feature type="transmembrane region" description="Helical" evidence="7">
    <location>
        <begin position="76"/>
        <end position="95"/>
    </location>
</feature>
<evidence type="ECO:0000259" key="8">
    <source>
        <dbReference type="PROSITE" id="PS50850"/>
    </source>
</evidence>
<dbReference type="GO" id="GO:0005886">
    <property type="term" value="C:plasma membrane"/>
    <property type="evidence" value="ECO:0007669"/>
    <property type="project" value="UniProtKB-SubCell"/>
</dbReference>
<keyword evidence="10" id="KW-1185">Reference proteome</keyword>
<evidence type="ECO:0000313" key="10">
    <source>
        <dbReference type="Proteomes" id="UP000636793"/>
    </source>
</evidence>
<feature type="transmembrane region" description="Helical" evidence="7">
    <location>
        <begin position="162"/>
        <end position="184"/>
    </location>
</feature>
<feature type="transmembrane region" description="Helical" evidence="7">
    <location>
        <begin position="136"/>
        <end position="156"/>
    </location>
</feature>
<dbReference type="Gene3D" id="1.20.1250.20">
    <property type="entry name" value="MFS general substrate transporter like domains"/>
    <property type="match status" value="1"/>
</dbReference>
<protein>
    <submittedName>
        <fullName evidence="9">MFS transporter</fullName>
    </submittedName>
</protein>
<dbReference type="AlphaFoldDB" id="A0A916SW41"/>
<evidence type="ECO:0000256" key="4">
    <source>
        <dbReference type="ARBA" id="ARBA00022692"/>
    </source>
</evidence>
<keyword evidence="5 7" id="KW-1133">Transmembrane helix</keyword>
<proteinExistence type="predicted"/>
<feature type="transmembrane region" description="Helical" evidence="7">
    <location>
        <begin position="45"/>
        <end position="64"/>
    </location>
</feature>
<evidence type="ECO:0000256" key="1">
    <source>
        <dbReference type="ARBA" id="ARBA00004651"/>
    </source>
</evidence>
<feature type="transmembrane region" description="Helical" evidence="7">
    <location>
        <begin position="463"/>
        <end position="482"/>
    </location>
</feature>
<keyword evidence="3" id="KW-1003">Cell membrane</keyword>
<name>A0A916SW41_9MICO</name>
<dbReference type="InterPro" id="IPR036259">
    <property type="entry name" value="MFS_trans_sf"/>
</dbReference>
<reference evidence="9" key="2">
    <citation type="submission" date="2020-09" db="EMBL/GenBank/DDBJ databases">
        <authorList>
            <person name="Sun Q."/>
            <person name="Zhou Y."/>
        </authorList>
    </citation>
    <scope>NUCLEOTIDE SEQUENCE</scope>
    <source>
        <strain evidence="9">CGMCC 1.15085</strain>
    </source>
</reference>
<feature type="domain" description="Major facilitator superfamily (MFS) profile" evidence="8">
    <location>
        <begin position="10"/>
        <end position="487"/>
    </location>
</feature>
<dbReference type="CDD" id="cd17321">
    <property type="entry name" value="MFS_MMR_MDR_like"/>
    <property type="match status" value="1"/>
</dbReference>
<dbReference type="RefSeq" id="WP_188835522.1">
    <property type="nucleotide sequence ID" value="NZ_BMHI01000001.1"/>
</dbReference>
<feature type="transmembrane region" description="Helical" evidence="7">
    <location>
        <begin position="228"/>
        <end position="245"/>
    </location>
</feature>
<dbReference type="PANTHER" id="PTHR42718:SF42">
    <property type="entry name" value="EXPORT PROTEIN"/>
    <property type="match status" value="1"/>
</dbReference>
<accession>A0A916SW41</accession>
<keyword evidence="4 7" id="KW-0812">Transmembrane</keyword>
<keyword evidence="2" id="KW-0813">Transport</keyword>
<dbReference type="NCBIfam" id="TIGR00711">
    <property type="entry name" value="efflux_EmrB"/>
    <property type="match status" value="1"/>
</dbReference>
<evidence type="ECO:0000256" key="5">
    <source>
        <dbReference type="ARBA" id="ARBA00022989"/>
    </source>
</evidence>
<keyword evidence="6 7" id="KW-0472">Membrane</keyword>
<gene>
    <name evidence="9" type="ORF">GCM10011492_06830</name>
</gene>
<evidence type="ECO:0000256" key="7">
    <source>
        <dbReference type="SAM" id="Phobius"/>
    </source>
</evidence>
<dbReference type="Gene3D" id="1.20.1720.10">
    <property type="entry name" value="Multidrug resistance protein D"/>
    <property type="match status" value="1"/>
</dbReference>
<comment type="caution">
    <text evidence="9">The sequence shown here is derived from an EMBL/GenBank/DDBJ whole genome shotgun (WGS) entry which is preliminary data.</text>
</comment>
<dbReference type="InterPro" id="IPR011701">
    <property type="entry name" value="MFS"/>
</dbReference>
<comment type="subcellular location">
    <subcellularLocation>
        <location evidence="1">Cell membrane</location>
        <topology evidence="1">Multi-pass membrane protein</topology>
    </subcellularLocation>
</comment>
<dbReference type="InterPro" id="IPR020846">
    <property type="entry name" value="MFS_dom"/>
</dbReference>
<dbReference type="GO" id="GO:0022857">
    <property type="term" value="F:transmembrane transporter activity"/>
    <property type="evidence" value="ECO:0007669"/>
    <property type="project" value="InterPro"/>
</dbReference>
<dbReference type="InterPro" id="IPR004638">
    <property type="entry name" value="EmrB-like"/>
</dbReference>
<feature type="transmembrane region" description="Helical" evidence="7">
    <location>
        <begin position="297"/>
        <end position="317"/>
    </location>
</feature>
<dbReference type="EMBL" id="BMHI01000001">
    <property type="protein sequence ID" value="GGB19611.1"/>
    <property type="molecule type" value="Genomic_DNA"/>
</dbReference>
<reference evidence="9" key="1">
    <citation type="journal article" date="2014" name="Int. J. Syst. Evol. Microbiol.">
        <title>Complete genome sequence of Corynebacterium casei LMG S-19264T (=DSM 44701T), isolated from a smear-ripened cheese.</title>
        <authorList>
            <consortium name="US DOE Joint Genome Institute (JGI-PGF)"/>
            <person name="Walter F."/>
            <person name="Albersmeier A."/>
            <person name="Kalinowski J."/>
            <person name="Ruckert C."/>
        </authorList>
    </citation>
    <scope>NUCLEOTIDE SEQUENCE</scope>
    <source>
        <strain evidence="9">CGMCC 1.15085</strain>
    </source>
</reference>
<evidence type="ECO:0000256" key="3">
    <source>
        <dbReference type="ARBA" id="ARBA00022475"/>
    </source>
</evidence>
<dbReference type="PROSITE" id="PS50850">
    <property type="entry name" value="MFS"/>
    <property type="match status" value="1"/>
</dbReference>
<evidence type="ECO:0000313" key="9">
    <source>
        <dbReference type="EMBL" id="GGB19611.1"/>
    </source>
</evidence>
<feature type="transmembrane region" description="Helical" evidence="7">
    <location>
        <begin position="196"/>
        <end position="216"/>
    </location>
</feature>
<feature type="transmembrane region" description="Helical" evidence="7">
    <location>
        <begin position="329"/>
        <end position="348"/>
    </location>
</feature>
<feature type="transmembrane region" description="Helical" evidence="7">
    <location>
        <begin position="257"/>
        <end position="285"/>
    </location>
</feature>
<feature type="transmembrane region" description="Helical" evidence="7">
    <location>
        <begin position="101"/>
        <end position="124"/>
    </location>
</feature>
<sequence length="506" mass="53190">MTEEVRRWIAVAAIALTTLVVGLDTMVLNVALPTLSDDLHADISALQWVTSGYTLSLAVFMLPLGALGDRIGRRRVLIASLAIFGVASLACAYAQSPGQLIAARVLLGVGAASLLTLTLAVITVMFPDKTEQRRAIGLNMAGVALGMPLGPLLGGWLLDHFWWGSVFLVNVPVVLIAIAALVIFVPESRSADARAIHLPSVVLSSVGLAGLTYGFIELGSRGWGDVRSWTFAFVGTIVLGAFLTWQRHLTNPLIDSGLFRVTGFTVGATYAVLLNFVMFGVFFSLPQYFQAVRGTDALGSGLRLLPMVVGLMLATRLNEPLLRRVGVRGVLITGFLVVLASTGIAVTTGVHTPYAVIACWMTVLGVGMGIVMFTTIGWAAGTLDAERAGAGTALLSALRQVGGTLGIAVLGTVQASSYHDGLGRFDHEPLRDSVSAGVAAARAAGDSSALHAVRRAFVDSMDALLWCTGGLVLVALVSVLVARGAFRERAELPDEDDAPQLLHAAR</sequence>
<evidence type="ECO:0000256" key="2">
    <source>
        <dbReference type="ARBA" id="ARBA00022448"/>
    </source>
</evidence>
<dbReference type="PANTHER" id="PTHR42718">
    <property type="entry name" value="MAJOR FACILITATOR SUPERFAMILY MULTIDRUG TRANSPORTER MFSC"/>
    <property type="match status" value="1"/>
</dbReference>
<feature type="transmembrane region" description="Helical" evidence="7">
    <location>
        <begin position="354"/>
        <end position="380"/>
    </location>
</feature>
<dbReference type="Proteomes" id="UP000636793">
    <property type="component" value="Unassembled WGS sequence"/>
</dbReference>
<evidence type="ECO:0000256" key="6">
    <source>
        <dbReference type="ARBA" id="ARBA00023136"/>
    </source>
</evidence>